<reference evidence="1" key="1">
    <citation type="submission" date="2003-06" db="EMBL/GenBank/DDBJ databases">
        <title>Comparative DNA analysis of two large contigs of the Rhizobium sp. NGR234 megaplasmid 2.</title>
        <authorList>
            <person name="Broughton W.J."/>
            <person name="Perret X."/>
            <person name="Staehelin C."/>
            <person name="Schmitz R.A."/>
            <person name="Raasch C."/>
            <person name="Liesegang H."/>
            <person name="Gottschalk G."/>
            <person name="Streit W.R."/>
        </authorList>
    </citation>
    <scope>NUCLEOTIDE SEQUENCE</scope>
    <source>
        <strain evidence="1">NGR234</strain>
        <plasmid evidence="1">megaplasmid 2</plasmid>
    </source>
</reference>
<dbReference type="EMBL" id="AY316747">
    <property type="protein sequence ID" value="AAQ87449.1"/>
    <property type="molecule type" value="Genomic_DNA"/>
</dbReference>
<keyword evidence="1" id="KW-0614">Plasmid</keyword>
<evidence type="ECO:0000313" key="1">
    <source>
        <dbReference type="EMBL" id="AAQ87449.1"/>
    </source>
</evidence>
<name>Q6W1B9_SINFN</name>
<proteinExistence type="predicted"/>
<protein>
    <submittedName>
        <fullName evidence="1">Uncharacterized protein</fullName>
    </submittedName>
</protein>
<organism evidence="1">
    <name type="scientific">Sinorhizobium fredii (strain NBRC 101917 / NGR234)</name>
    <dbReference type="NCBI Taxonomy" id="394"/>
    <lineage>
        <taxon>Bacteria</taxon>
        <taxon>Pseudomonadati</taxon>
        <taxon>Pseudomonadota</taxon>
        <taxon>Alphaproteobacteria</taxon>
        <taxon>Hyphomicrobiales</taxon>
        <taxon>Rhizobiaceae</taxon>
        <taxon>Sinorhizobium/Ensifer group</taxon>
        <taxon>Sinorhizobium</taxon>
    </lineage>
</organism>
<dbReference type="AlphaFoldDB" id="Q6W1B9"/>
<geneLocation type="plasmid" evidence="1">
    <name>megaplasmid 2</name>
</geneLocation>
<sequence>MSGRVLSALTASEWVVPYCMAKSRLPLLGSTRPETLFSHDRRLSACSSKDGQLLACGLVRSSAQECWTLITACLGRSGPVEISGICFPPHRGSISTSSVIGCPRRQLWLRRGRVSSPGGTKPGSLTRALQLRFEREIVAALPVGTGASTEDVFAALEWRRLRLRQDQQVPEWAGVRKVAVEDLF</sequence>
<accession>Q6W1B9</accession>
<gene>
    <name evidence="1" type="ORF">RNGR00324</name>
</gene>